<sequence>MSKKPDDVPDTGGGRPGRLSTLEMFRSQVSSHFAAPTTIPATHPPEPQDAPMDDPASTEMPTDPPKLQDAPMDDPASTETPTDPPEPQDAPMDDPASTDPASTETPTDPPKLQDAPMDDPASVGIQPLASDQDIVEDLAEDVSPDSDRVGQLGGPDNDDFGMNRQKSSQTGWIHTLVDINDVILPGFANETVQRLGLGPFKGLHVRVNIEMGPYVKPAIKLQFVVRHMARSHMFAEMIIPLDYLVDKPHIVDVDSTDETSLKPLLTHVPMNLAQLCSSQTVTDPFSTSIINHPDRPALDIINITSTVRTLRVDVSFENVIVIKSSTFKQERENHPEAVCSIADAVLDRLSLQNLVSITLWLFPDKSFTGAWWNALDNISPYVRPYAGILKHVRKNYTDLSYGNLSMDDLEHPAKPVPSTNVFLDGEQQTVSLMTGAVEEITLADELADKLWKSDLQAIVIQDPYSVWEPKEDDLQTYGVIADRQPLRWYFIVDLSNGVADLMPDVDTAFYIYPRVQVSQRVMPTIGFSSEQVRKVTHDLTRNLRLAEDKGEMAERRCHQEHEKASEAGHQGKAERLAEQLQTVRDRVYQQNAASILFGMLREPSREAIEEQPRVPLNVQLAATAQTLAGNLRQKSQESDLDWHARVHAFVRENGPGRPRLQASGFGEGHLAIRRDLPAGTPADVALLEVLTANQSNWPMGLKKPPLPLVLPTTKIIGSMHEFIANLWQPVKDKPATTTINDKAVVNFKAWFSPDDTTIKAECAAVTEINGLGNGTPAKDFWDWSCRFPEKVVFHDWHKQYPALGRKVETNAFNGERHDVLSRLDKVPYGFAAITGGPGSGKTTLAEDIVLLVISEPCMPVAATAYPPLPPPQDPPPAEASGQETDVDASFAQGYEGESDNEESDVDESDVDKSDNEESDVDESDVDKSDNEESDVDESDVDKSDNEESDVDKSDVDDSVAPSDVQEVQPVEPDTTLVDSGEMYFQNEHSSWLTEPVLAAAWEDTPLDTQNEPASDVQAATRAVWIVADNQLCADAQARLCSKKPDAIILRARPWKSELRNMFEASARQPKLIEVKDGGRSTHQDRRLAEHINHQMLRFFNASSASQGPDIVSEYSKQFAFDNPEQFPDYINAWNQKFSDPEAFSLNRVENEQHARDLLIHVITNRVDVLCCTPVTFGQVCNHTGLRSSFIVLDEANRMTESLSAIPMSKCPDASFLLIGDVKQFGPRATSLFERMEKSGTILYTLKANHRARGNAVDFVREKFYDGKMMVVNKKATPATTGILNYITSKTGVYYQNLMIDIPEAQETKVGTSYCNSATARFSVQLAIQLYREAVLLNTQDADDLQNGQEVNVRRGSILIVTMYSVQKREIELLLRQATVAELQPGLVEVRTADGSLSHKAAVVIVDTVRTGKRGFIDDPRRVAVTFSRAELMTIFVARAKSIPERTRLGSLVTFLKERDAVHSLGTAKSRPQWTIWCSRCLQPGHVADKCKQTLQCTTCGESHATRYCPRVEENAISQYANDPITADDGVARDVFVSSGISNSEGKRVAFRKQNRASRKPPATVNTQIRSDYREAARSLRQTAEEQAAEEDEE</sequence>
<dbReference type="Pfam" id="PF13087">
    <property type="entry name" value="AAA_12"/>
    <property type="match status" value="1"/>
</dbReference>
<feature type="region of interest" description="Disordered" evidence="5">
    <location>
        <begin position="1546"/>
        <end position="1593"/>
    </location>
</feature>
<comment type="caution">
    <text evidence="7">The sequence shown here is derived from an EMBL/GenBank/DDBJ whole genome shotgun (WGS) entry which is preliminary data.</text>
</comment>
<keyword evidence="3" id="KW-0347">Helicase</keyword>
<feature type="domain" description="DNA2/NAM7 helicase-like C-terminal" evidence="6">
    <location>
        <begin position="1229"/>
        <end position="1438"/>
    </location>
</feature>
<feature type="region of interest" description="Disordered" evidence="5">
    <location>
        <begin position="141"/>
        <end position="163"/>
    </location>
</feature>
<dbReference type="GO" id="GO:0016787">
    <property type="term" value="F:hydrolase activity"/>
    <property type="evidence" value="ECO:0007669"/>
    <property type="project" value="UniProtKB-KW"/>
</dbReference>
<name>A0A8H4T3A5_9HYPO</name>
<protein>
    <recommendedName>
        <fullName evidence="6">DNA2/NAM7 helicase-like C-terminal domain-containing protein</fullName>
    </recommendedName>
</protein>
<keyword evidence="1" id="KW-0547">Nucleotide-binding</keyword>
<evidence type="ECO:0000259" key="6">
    <source>
        <dbReference type="Pfam" id="PF13087"/>
    </source>
</evidence>
<accession>A0A8H4T3A5</accession>
<dbReference type="SUPFAM" id="SSF52540">
    <property type="entry name" value="P-loop containing nucleoside triphosphate hydrolases"/>
    <property type="match status" value="1"/>
</dbReference>
<feature type="compositionally biased region" description="Acidic residues" evidence="5">
    <location>
        <begin position="896"/>
        <end position="909"/>
    </location>
</feature>
<reference evidence="7" key="1">
    <citation type="journal article" date="2020" name="BMC Genomics">
        <title>Correction to: Identification and distribution of gene clusters required for synthesis of sphingolipid metabolism inhibitors in diverse species of the filamentous fungus Fusarium.</title>
        <authorList>
            <person name="Kim H.S."/>
            <person name="Lohmar J.M."/>
            <person name="Busman M."/>
            <person name="Brown D.W."/>
            <person name="Naumann T.A."/>
            <person name="Divon H.H."/>
            <person name="Lysoe E."/>
            <person name="Uhlig S."/>
            <person name="Proctor R.H."/>
        </authorList>
    </citation>
    <scope>NUCLEOTIDE SEQUENCE</scope>
    <source>
        <strain evidence="7">NRRL 20472</strain>
    </source>
</reference>
<feature type="compositionally biased region" description="Basic residues" evidence="5">
    <location>
        <begin position="1548"/>
        <end position="1558"/>
    </location>
</feature>
<keyword evidence="8" id="KW-1185">Reference proteome</keyword>
<dbReference type="Gene3D" id="3.40.50.300">
    <property type="entry name" value="P-loop containing nucleotide triphosphate hydrolases"/>
    <property type="match status" value="2"/>
</dbReference>
<gene>
    <name evidence="7" type="ORF">FSARC_13203</name>
</gene>
<dbReference type="InterPro" id="IPR041679">
    <property type="entry name" value="DNA2/NAM7-like_C"/>
</dbReference>
<dbReference type="OrthoDB" id="5078518at2759"/>
<dbReference type="InterPro" id="IPR050534">
    <property type="entry name" value="Coronavir_polyprotein_1ab"/>
</dbReference>
<dbReference type="PANTHER" id="PTHR43788:SF8">
    <property type="entry name" value="DNA-BINDING PROTEIN SMUBP-2"/>
    <property type="match status" value="1"/>
</dbReference>
<keyword evidence="4" id="KW-0067">ATP-binding</keyword>
<evidence type="ECO:0000256" key="2">
    <source>
        <dbReference type="ARBA" id="ARBA00022801"/>
    </source>
</evidence>
<evidence type="ECO:0000256" key="3">
    <source>
        <dbReference type="ARBA" id="ARBA00022806"/>
    </source>
</evidence>
<dbReference type="Proteomes" id="UP000622797">
    <property type="component" value="Unassembled WGS sequence"/>
</dbReference>
<feature type="region of interest" description="Disordered" evidence="5">
    <location>
        <begin position="550"/>
        <end position="572"/>
    </location>
</feature>
<evidence type="ECO:0000313" key="8">
    <source>
        <dbReference type="Proteomes" id="UP000622797"/>
    </source>
</evidence>
<keyword evidence="2" id="KW-0378">Hydrolase</keyword>
<organism evidence="7 8">
    <name type="scientific">Fusarium sarcochroum</name>
    <dbReference type="NCBI Taxonomy" id="1208366"/>
    <lineage>
        <taxon>Eukaryota</taxon>
        <taxon>Fungi</taxon>
        <taxon>Dikarya</taxon>
        <taxon>Ascomycota</taxon>
        <taxon>Pezizomycotina</taxon>
        <taxon>Sordariomycetes</taxon>
        <taxon>Hypocreomycetidae</taxon>
        <taxon>Hypocreales</taxon>
        <taxon>Nectriaceae</taxon>
        <taxon>Fusarium</taxon>
        <taxon>Fusarium lateritium species complex</taxon>
    </lineage>
</organism>
<dbReference type="EMBL" id="JABEXW010000969">
    <property type="protein sequence ID" value="KAF4950423.1"/>
    <property type="molecule type" value="Genomic_DNA"/>
</dbReference>
<feature type="compositionally biased region" description="Pro residues" evidence="5">
    <location>
        <begin position="866"/>
        <end position="877"/>
    </location>
</feature>
<dbReference type="PANTHER" id="PTHR43788">
    <property type="entry name" value="DNA2/NAM7 HELICASE FAMILY MEMBER"/>
    <property type="match status" value="1"/>
</dbReference>
<feature type="region of interest" description="Disordered" evidence="5">
    <location>
        <begin position="1"/>
        <end position="125"/>
    </location>
</feature>
<dbReference type="GO" id="GO:0043139">
    <property type="term" value="F:5'-3' DNA helicase activity"/>
    <property type="evidence" value="ECO:0007669"/>
    <property type="project" value="TreeGrafter"/>
</dbReference>
<reference evidence="7" key="2">
    <citation type="submission" date="2020-05" db="EMBL/GenBank/DDBJ databases">
        <authorList>
            <person name="Kim H.-S."/>
            <person name="Proctor R.H."/>
            <person name="Brown D.W."/>
        </authorList>
    </citation>
    <scope>NUCLEOTIDE SEQUENCE</scope>
    <source>
        <strain evidence="7">NRRL 20472</strain>
    </source>
</reference>
<dbReference type="GO" id="GO:0005524">
    <property type="term" value="F:ATP binding"/>
    <property type="evidence" value="ECO:0007669"/>
    <property type="project" value="UniProtKB-KW"/>
</dbReference>
<evidence type="ECO:0000256" key="5">
    <source>
        <dbReference type="SAM" id="MobiDB-lite"/>
    </source>
</evidence>
<feature type="compositionally biased region" description="Basic and acidic residues" evidence="5">
    <location>
        <begin position="940"/>
        <end position="955"/>
    </location>
</feature>
<dbReference type="InterPro" id="IPR027417">
    <property type="entry name" value="P-loop_NTPase"/>
</dbReference>
<evidence type="ECO:0000313" key="7">
    <source>
        <dbReference type="EMBL" id="KAF4950423.1"/>
    </source>
</evidence>
<feature type="region of interest" description="Disordered" evidence="5">
    <location>
        <begin position="863"/>
        <end position="972"/>
    </location>
</feature>
<proteinExistence type="predicted"/>
<evidence type="ECO:0000256" key="4">
    <source>
        <dbReference type="ARBA" id="ARBA00022840"/>
    </source>
</evidence>
<evidence type="ECO:0000256" key="1">
    <source>
        <dbReference type="ARBA" id="ARBA00022741"/>
    </source>
</evidence>